<comment type="subcellular location">
    <subcellularLocation>
        <location evidence="1">Nucleus</location>
    </subcellularLocation>
</comment>
<sequence length="168" mass="19666">MFVKNCKRQLPLSNFTVPKYMHDLLDAKKYASLAVCLRILVHANNLKMDHELQLSDEPATEEFHSYLEEKGVIQRLVKALVGLHEQPQRPDDPLQYLQKQLYTNQKNEDPEHFTDIDELRMRNRELQEKIENLTRELAQKNAQEEEKIAMKTCEFNSAGSNVVDKQNT</sequence>
<organism evidence="5 6">
    <name type="scientific">Cardiosporidium cionae</name>
    <dbReference type="NCBI Taxonomy" id="476202"/>
    <lineage>
        <taxon>Eukaryota</taxon>
        <taxon>Sar</taxon>
        <taxon>Alveolata</taxon>
        <taxon>Apicomplexa</taxon>
        <taxon>Aconoidasida</taxon>
        <taxon>Nephromycida</taxon>
        <taxon>Cardiosporidium</taxon>
    </lineage>
</organism>
<comment type="similarity">
    <text evidence="2">Belongs to the AMY1 family.</text>
</comment>
<keyword evidence="6" id="KW-1185">Reference proteome</keyword>
<dbReference type="Proteomes" id="UP000823046">
    <property type="component" value="Unassembled WGS sequence"/>
</dbReference>
<dbReference type="PANTHER" id="PTHR13168">
    <property type="entry name" value="ASSOCIATE OF C-MYC AMY-1"/>
    <property type="match status" value="1"/>
</dbReference>
<comment type="caution">
    <text evidence="5">The sequence shown here is derived from an EMBL/GenBank/DDBJ whole genome shotgun (WGS) entry which is preliminary data.</text>
</comment>
<dbReference type="EMBL" id="JADAQX010000076">
    <property type="protein sequence ID" value="KAF8822166.1"/>
    <property type="molecule type" value="Genomic_DNA"/>
</dbReference>
<protein>
    <submittedName>
        <fullName evidence="5">c-Myc-binding family protein</fullName>
    </submittedName>
</protein>
<evidence type="ECO:0000256" key="1">
    <source>
        <dbReference type="ARBA" id="ARBA00004123"/>
    </source>
</evidence>
<dbReference type="PANTHER" id="PTHR13168:SF0">
    <property type="entry name" value="C-MYC-BINDING PROTEIN"/>
    <property type="match status" value="1"/>
</dbReference>
<reference evidence="5 6" key="1">
    <citation type="journal article" date="2020" name="bioRxiv">
        <title>Metabolic contributions of an alphaproteobacterial endosymbiont in the apicomplexan Cardiosporidium cionae.</title>
        <authorList>
            <person name="Hunter E.S."/>
            <person name="Paight C.J."/>
            <person name="Lane C.E."/>
        </authorList>
    </citation>
    <scope>NUCLEOTIDE SEQUENCE [LARGE SCALE GENOMIC DNA]</scope>
    <source>
        <strain evidence="5">ESH_2018</strain>
    </source>
</reference>
<evidence type="ECO:0000313" key="6">
    <source>
        <dbReference type="Proteomes" id="UP000823046"/>
    </source>
</evidence>
<evidence type="ECO:0000256" key="3">
    <source>
        <dbReference type="ARBA" id="ARBA00023242"/>
    </source>
</evidence>
<evidence type="ECO:0000256" key="4">
    <source>
        <dbReference type="SAM" id="Coils"/>
    </source>
</evidence>
<feature type="coiled-coil region" evidence="4">
    <location>
        <begin position="116"/>
        <end position="150"/>
    </location>
</feature>
<proteinExistence type="inferred from homology"/>
<keyword evidence="4" id="KW-0175">Coiled coil</keyword>
<evidence type="ECO:0000313" key="5">
    <source>
        <dbReference type="EMBL" id="KAF8822166.1"/>
    </source>
</evidence>
<name>A0ABQ7JDV3_9APIC</name>
<accession>A0ABQ7JDV3</accession>
<evidence type="ECO:0000256" key="2">
    <source>
        <dbReference type="ARBA" id="ARBA00009389"/>
    </source>
</evidence>
<dbReference type="InterPro" id="IPR026060">
    <property type="entry name" value="AMY1"/>
</dbReference>
<dbReference type="PRINTS" id="PR02028">
    <property type="entry name" value="CMYCBINDINGP"/>
</dbReference>
<keyword evidence="3" id="KW-0539">Nucleus</keyword>
<gene>
    <name evidence="5" type="ORF">IE077_000877</name>
</gene>